<organism evidence="2">
    <name type="scientific">Chlorella variabilis</name>
    <name type="common">Green alga</name>
    <dbReference type="NCBI Taxonomy" id="554065"/>
    <lineage>
        <taxon>Eukaryota</taxon>
        <taxon>Viridiplantae</taxon>
        <taxon>Chlorophyta</taxon>
        <taxon>core chlorophytes</taxon>
        <taxon>Trebouxiophyceae</taxon>
        <taxon>Chlorellales</taxon>
        <taxon>Chlorellaceae</taxon>
        <taxon>Chlorella clade</taxon>
        <taxon>Chlorella</taxon>
    </lineage>
</organism>
<accession>E1ZGI8</accession>
<dbReference type="Gene3D" id="3.40.50.1000">
    <property type="entry name" value="HAD superfamily/HAD-like"/>
    <property type="match status" value="2"/>
</dbReference>
<evidence type="ECO:0008006" key="3">
    <source>
        <dbReference type="Google" id="ProtNLM"/>
    </source>
</evidence>
<gene>
    <name evidence="1" type="ORF">CHLNCDRAFT_52715</name>
</gene>
<dbReference type="InterPro" id="IPR023214">
    <property type="entry name" value="HAD_sf"/>
</dbReference>
<dbReference type="SUPFAM" id="SSF56784">
    <property type="entry name" value="HAD-like"/>
    <property type="match status" value="1"/>
</dbReference>
<dbReference type="KEGG" id="cvr:CHLNCDRAFT_52715"/>
<dbReference type="eggNOG" id="ENOG502S2N0">
    <property type="taxonomic scope" value="Eukaryota"/>
</dbReference>
<keyword evidence="2" id="KW-1185">Reference proteome</keyword>
<evidence type="ECO:0000313" key="1">
    <source>
        <dbReference type="EMBL" id="EFN54767.1"/>
    </source>
</evidence>
<protein>
    <recommendedName>
        <fullName evidence="3">Sucrose phosphatase-like domain-containing protein</fullName>
    </recommendedName>
</protein>
<sequence length="304" mass="32406">MKVLFTDLDGTCVHYDWPEFGQVASEPNERGLYPCTSLDGSQQALLMRLPPSTSGAQGVISLETLRLYATLRQLGVKIVVVTGARLVTLLARLPFIPAADAFVCEGGGRIFYPTGPLDYPSAAPLVEDMAWRQQQAGVAGPPGQDVVPPEQRIGALWQFYAALKVNAPALHADACSYTTAFRVKGPAAAVAAALQELPPGLATALNLGAADVFPDTSGKENAARYLMQHMRVMPQECAFLCDDDNDLGLAHLVAKAYLPGITADSVAQAVAQTPQQFHVAVSKGVFATEEILRLLIAGRVGHQR</sequence>
<dbReference type="InParanoid" id="E1ZGI8"/>
<dbReference type="GeneID" id="17354353"/>
<proteinExistence type="predicted"/>
<name>E1ZGI8_CHLVA</name>
<dbReference type="EMBL" id="GL433846">
    <property type="protein sequence ID" value="EFN54767.1"/>
    <property type="molecule type" value="Genomic_DNA"/>
</dbReference>
<dbReference type="OrthoDB" id="407888at2759"/>
<reference evidence="1 2" key="1">
    <citation type="journal article" date="2010" name="Plant Cell">
        <title>The Chlorella variabilis NC64A genome reveals adaptation to photosymbiosis, coevolution with viruses, and cryptic sex.</title>
        <authorList>
            <person name="Blanc G."/>
            <person name="Duncan G."/>
            <person name="Agarkova I."/>
            <person name="Borodovsky M."/>
            <person name="Gurnon J."/>
            <person name="Kuo A."/>
            <person name="Lindquist E."/>
            <person name="Lucas S."/>
            <person name="Pangilinan J."/>
            <person name="Polle J."/>
            <person name="Salamov A."/>
            <person name="Terry A."/>
            <person name="Yamada T."/>
            <person name="Dunigan D.D."/>
            <person name="Grigoriev I.V."/>
            <person name="Claverie J.M."/>
            <person name="Van Etten J.L."/>
        </authorList>
    </citation>
    <scope>NUCLEOTIDE SEQUENCE [LARGE SCALE GENOMIC DNA]</scope>
    <source>
        <strain evidence="1 2">NC64A</strain>
    </source>
</reference>
<evidence type="ECO:0000313" key="2">
    <source>
        <dbReference type="Proteomes" id="UP000008141"/>
    </source>
</evidence>
<dbReference type="InterPro" id="IPR036412">
    <property type="entry name" value="HAD-like_sf"/>
</dbReference>
<dbReference type="RefSeq" id="XP_005846869.1">
    <property type="nucleotide sequence ID" value="XM_005846807.1"/>
</dbReference>
<dbReference type="OMA" id="FRETYND"/>
<dbReference type="AlphaFoldDB" id="E1ZGI8"/>
<dbReference type="Proteomes" id="UP000008141">
    <property type="component" value="Unassembled WGS sequence"/>
</dbReference>